<proteinExistence type="predicted"/>
<organism evidence="2">
    <name type="scientific">Oceaniferula spumae</name>
    <dbReference type="NCBI Taxonomy" id="2979115"/>
    <lineage>
        <taxon>Bacteria</taxon>
        <taxon>Pseudomonadati</taxon>
        <taxon>Verrucomicrobiota</taxon>
        <taxon>Verrucomicrobiia</taxon>
        <taxon>Verrucomicrobiales</taxon>
        <taxon>Verrucomicrobiaceae</taxon>
        <taxon>Oceaniferula</taxon>
    </lineage>
</organism>
<dbReference type="EMBL" id="AP026866">
    <property type="protein sequence ID" value="BDS06371.1"/>
    <property type="molecule type" value="Genomic_DNA"/>
</dbReference>
<sequence>MKSFILLTLLSISCLHAQDISEEEINPPVKVERPILYPFDVTIGGQKAVMQEGNILFAVIENPVKPDALLEIETEAPMLIINAFEVKENGEVMAPGQQPAIIFARTTKSTKLDATMDKKPLKPGRYLINVVANGATSRVVFVVDDKSGKLKIPSLKSLVDYLKSKG</sequence>
<name>A0AAT9FKA0_9BACT</name>
<dbReference type="KEGG" id="osu:NT6N_14110"/>
<evidence type="ECO:0000256" key="1">
    <source>
        <dbReference type="SAM" id="SignalP"/>
    </source>
</evidence>
<accession>A0AAT9FKA0</accession>
<protein>
    <submittedName>
        <fullName evidence="2">Uncharacterized protein</fullName>
    </submittedName>
</protein>
<evidence type="ECO:0000313" key="2">
    <source>
        <dbReference type="EMBL" id="BDS06371.1"/>
    </source>
</evidence>
<feature type="signal peptide" evidence="1">
    <location>
        <begin position="1"/>
        <end position="17"/>
    </location>
</feature>
<feature type="chain" id="PRO_5043546334" evidence="1">
    <location>
        <begin position="18"/>
        <end position="166"/>
    </location>
</feature>
<dbReference type="AlphaFoldDB" id="A0AAT9FKA0"/>
<keyword evidence="1" id="KW-0732">Signal</keyword>
<reference evidence="2" key="1">
    <citation type="submission" date="2024-07" db="EMBL/GenBank/DDBJ databases">
        <title>Complete genome sequence of Verrucomicrobiaceae bacterium NT6N.</title>
        <authorList>
            <person name="Huang C."/>
            <person name="Takami H."/>
            <person name="Hamasaki K."/>
        </authorList>
    </citation>
    <scope>NUCLEOTIDE SEQUENCE</scope>
    <source>
        <strain evidence="2">NT6N</strain>
    </source>
</reference>
<gene>
    <name evidence="2" type="ORF">NT6N_14110</name>
</gene>